<evidence type="ECO:0000313" key="6">
    <source>
        <dbReference type="Proteomes" id="UP001193748"/>
    </source>
</evidence>
<dbReference type="Pfam" id="PF01638">
    <property type="entry name" value="HxlR"/>
    <property type="match status" value="1"/>
</dbReference>
<dbReference type="GO" id="GO:0003677">
    <property type="term" value="F:DNA binding"/>
    <property type="evidence" value="ECO:0007669"/>
    <property type="project" value="UniProtKB-KW"/>
</dbReference>
<protein>
    <submittedName>
        <fullName evidence="5">DNA-binding HxlR family transcriptional regulator</fullName>
    </submittedName>
</protein>
<dbReference type="InterPro" id="IPR036390">
    <property type="entry name" value="WH_DNA-bd_sf"/>
</dbReference>
<gene>
    <name evidence="5" type="ORF">B0H41_001060</name>
</gene>
<dbReference type="PANTHER" id="PTHR33204">
    <property type="entry name" value="TRANSCRIPTIONAL REGULATOR, MARR FAMILY"/>
    <property type="match status" value="1"/>
</dbReference>
<keyword evidence="1" id="KW-0805">Transcription regulation</keyword>
<proteinExistence type="predicted"/>
<accession>A0AAX0AWW3</accession>
<dbReference type="InterPro" id="IPR011991">
    <property type="entry name" value="ArsR-like_HTH"/>
</dbReference>
<reference evidence="5" key="2">
    <citation type="journal article" date="2022" name="Nat. Biotechnol.">
        <title>Carbon-negative production of acetone and isopropanol by gas fermentation at industrial pilot scale.</title>
        <authorList>
            <person name="Liew F.E."/>
            <person name="Nogle R."/>
            <person name="Abdalla T."/>
            <person name="Rasor B.J."/>
            <person name="Canter C."/>
            <person name="Jensen R.O."/>
            <person name="Wang L."/>
            <person name="Strutz J."/>
            <person name="Chirania P."/>
            <person name="De Tissera S."/>
            <person name="Mueller A.P."/>
            <person name="Ruan Z."/>
            <person name="Gao A."/>
            <person name="Tran L."/>
            <person name="Engle N.L."/>
            <person name="Bromley J.C."/>
            <person name="Daniell J."/>
            <person name="Conrado R."/>
            <person name="Tschaplinski T.J."/>
            <person name="Giannone R.J."/>
            <person name="Hettich R.L."/>
            <person name="Karim A.S."/>
            <person name="Simpson S.D."/>
            <person name="Brown S.D."/>
            <person name="Leang C."/>
            <person name="Jewett M.C."/>
            <person name="Kopke M."/>
        </authorList>
    </citation>
    <scope>NUCLEOTIDE SEQUENCE</scope>
    <source>
        <strain evidence="5">DJ080</strain>
    </source>
</reference>
<dbReference type="PROSITE" id="PS51118">
    <property type="entry name" value="HTH_HXLR"/>
    <property type="match status" value="1"/>
</dbReference>
<evidence type="ECO:0000256" key="1">
    <source>
        <dbReference type="ARBA" id="ARBA00023015"/>
    </source>
</evidence>
<organism evidence="5 6">
    <name type="scientific">Clostridium beijerinckii</name>
    <name type="common">Clostridium MP</name>
    <dbReference type="NCBI Taxonomy" id="1520"/>
    <lineage>
        <taxon>Bacteria</taxon>
        <taxon>Bacillati</taxon>
        <taxon>Bacillota</taxon>
        <taxon>Clostridia</taxon>
        <taxon>Eubacteriales</taxon>
        <taxon>Clostridiaceae</taxon>
        <taxon>Clostridium</taxon>
    </lineage>
</organism>
<dbReference type="CDD" id="cd00090">
    <property type="entry name" value="HTH_ARSR"/>
    <property type="match status" value="1"/>
</dbReference>
<reference evidence="5" key="1">
    <citation type="submission" date="2020-05" db="EMBL/GenBank/DDBJ databases">
        <authorList>
            <person name="Brown S."/>
            <person name="Huntemann M."/>
            <person name="Clum A."/>
            <person name="Spunde A."/>
            <person name="Palaniappan K."/>
            <person name="Ritter S."/>
            <person name="Mikhailova N."/>
            <person name="Chen I.-M."/>
            <person name="Stamatis D."/>
            <person name="Reddy T."/>
            <person name="O'Malley R."/>
            <person name="Daum C."/>
            <person name="Shapiro N."/>
            <person name="Ivanova N."/>
            <person name="Kyrpides N."/>
            <person name="Woyke T."/>
        </authorList>
    </citation>
    <scope>NUCLEOTIDE SEQUENCE</scope>
    <source>
        <strain evidence="5">DJ080</strain>
    </source>
</reference>
<dbReference type="PANTHER" id="PTHR33204:SF29">
    <property type="entry name" value="TRANSCRIPTIONAL REGULATOR"/>
    <property type="match status" value="1"/>
</dbReference>
<comment type="caution">
    <text evidence="5">The sequence shown here is derived from an EMBL/GenBank/DDBJ whole genome shotgun (WGS) entry which is preliminary data.</text>
</comment>
<dbReference type="EMBL" id="JABSWW010000001">
    <property type="protein sequence ID" value="NRT87381.1"/>
    <property type="molecule type" value="Genomic_DNA"/>
</dbReference>
<dbReference type="Gene3D" id="1.10.10.10">
    <property type="entry name" value="Winged helix-like DNA-binding domain superfamily/Winged helix DNA-binding domain"/>
    <property type="match status" value="1"/>
</dbReference>
<evidence type="ECO:0000256" key="3">
    <source>
        <dbReference type="ARBA" id="ARBA00023163"/>
    </source>
</evidence>
<dbReference type="InterPro" id="IPR036388">
    <property type="entry name" value="WH-like_DNA-bd_sf"/>
</dbReference>
<feature type="domain" description="HTH hxlR-type" evidence="4">
    <location>
        <begin position="23"/>
        <end position="121"/>
    </location>
</feature>
<evidence type="ECO:0000259" key="4">
    <source>
        <dbReference type="PROSITE" id="PS51118"/>
    </source>
</evidence>
<sequence length="138" mass="16011">MLVCYQEKYTIDTGEGNMKKYNLGIEATLEIIGGKWKALIICFLMHGKRRTSELQRCIPSITQKALIQQLRELEADGIIGRTVYNQMPPKVEYYITEYGKTVNKIIDSMCSWGRDNIERRQNQGEDIELLNNNFETVE</sequence>
<evidence type="ECO:0000256" key="2">
    <source>
        <dbReference type="ARBA" id="ARBA00023125"/>
    </source>
</evidence>
<keyword evidence="2 5" id="KW-0238">DNA-binding</keyword>
<evidence type="ECO:0000313" key="5">
    <source>
        <dbReference type="EMBL" id="NRT87381.1"/>
    </source>
</evidence>
<dbReference type="AlphaFoldDB" id="A0AAX0AWW3"/>
<dbReference type="SUPFAM" id="SSF46785">
    <property type="entry name" value="Winged helix' DNA-binding domain"/>
    <property type="match status" value="1"/>
</dbReference>
<dbReference type="InterPro" id="IPR002577">
    <property type="entry name" value="HTH_HxlR"/>
</dbReference>
<dbReference type="Proteomes" id="UP001193748">
    <property type="component" value="Unassembled WGS sequence"/>
</dbReference>
<name>A0AAX0AWW3_CLOBE</name>
<keyword evidence="3" id="KW-0804">Transcription</keyword>